<organism evidence="1 2">
    <name type="scientific">Antarcticibacterium arcticum</name>
    <dbReference type="NCBI Taxonomy" id="2585771"/>
    <lineage>
        <taxon>Bacteria</taxon>
        <taxon>Pseudomonadati</taxon>
        <taxon>Bacteroidota</taxon>
        <taxon>Flavobacteriia</taxon>
        <taxon>Flavobacteriales</taxon>
        <taxon>Flavobacteriaceae</taxon>
        <taxon>Antarcticibacterium</taxon>
    </lineage>
</organism>
<dbReference type="OrthoDB" id="749406at2"/>
<dbReference type="Gene3D" id="3.40.50.1820">
    <property type="entry name" value="alpha/beta hydrolase"/>
    <property type="match status" value="1"/>
</dbReference>
<dbReference type="EMBL" id="CP042476">
    <property type="protein sequence ID" value="QED39057.1"/>
    <property type="molecule type" value="Genomic_DNA"/>
</dbReference>
<evidence type="ECO:0000313" key="1">
    <source>
        <dbReference type="EMBL" id="QED39057.1"/>
    </source>
</evidence>
<dbReference type="InterPro" id="IPR029058">
    <property type="entry name" value="AB_hydrolase_fold"/>
</dbReference>
<dbReference type="KEGG" id="anp:FK178_03755"/>
<dbReference type="Proteomes" id="UP000321954">
    <property type="component" value="Chromosome"/>
</dbReference>
<keyword evidence="2" id="KW-1185">Reference proteome</keyword>
<dbReference type="PROSITE" id="PS51257">
    <property type="entry name" value="PROKAR_LIPOPROTEIN"/>
    <property type="match status" value="1"/>
</dbReference>
<proteinExistence type="predicted"/>
<dbReference type="SUPFAM" id="SSF53474">
    <property type="entry name" value="alpha/beta-Hydrolases"/>
    <property type="match status" value="1"/>
</dbReference>
<evidence type="ECO:0000313" key="2">
    <source>
        <dbReference type="Proteomes" id="UP000321954"/>
    </source>
</evidence>
<accession>A0A5B8YQ78</accession>
<sequence length="309" mass="34963">MKKVFSCILILIVITGCSKDPDITNDMLDGDLIFDPSLYNPQDFLVSYAIPNPTPEQALMPVIITSHGYTATTFEWNEFVQFADSKDVLVSQVLLNGHGRSYNDFQNSTWRDWQRSLIDEYERLVQQGYQNIHFLGSSTSGALLMELIAAGYFKDRVTPGQFLLVDPIVIPSNKSLSLIHVFGPMMGFLEEDQTAEEDKVYYHFRPQETLRELQNLLNKVRKELEKGVVLPQGSSLKVYKSIQDPTADPVSAVLIYKGLKLADGRPVDVEMVESGLHVFTRLELRDPTNTDRLNQLAAFNDIISRVLNN</sequence>
<reference evidence="1 2" key="1">
    <citation type="submission" date="2019-08" db="EMBL/GenBank/DDBJ databases">
        <title>Antarcticibacterium arcticum sp. nov., a bacterium isolated from marine sediment of the Canadian Beaufort Sea.</title>
        <authorList>
            <person name="Lee Y.M."/>
            <person name="Baek K."/>
            <person name="Lee D.-H."/>
            <person name="Shin S.C."/>
            <person name="Jin Y.K."/>
            <person name="Park Y."/>
        </authorList>
    </citation>
    <scope>NUCLEOTIDE SEQUENCE [LARGE SCALE GENOMIC DNA]</scope>
    <source>
        <strain evidence="1 2">PAMC 28998</strain>
    </source>
</reference>
<protein>
    <submittedName>
        <fullName evidence="1">Esterase</fullName>
    </submittedName>
</protein>
<name>A0A5B8YQ78_9FLAO</name>
<dbReference type="AlphaFoldDB" id="A0A5B8YQ78"/>
<gene>
    <name evidence="1" type="ORF">FK178_03755</name>
</gene>